<comment type="subcellular location">
    <subcellularLocation>
        <location evidence="1">Membrane</location>
        <topology evidence="1">Multi-pass membrane protein</topology>
    </subcellularLocation>
</comment>
<dbReference type="GO" id="GO:0034635">
    <property type="term" value="P:glutathione transport"/>
    <property type="evidence" value="ECO:0000318"/>
    <property type="project" value="GO_Central"/>
</dbReference>
<keyword evidence="4 7" id="KW-0812">Transmembrane</keyword>
<dbReference type="PANTHER" id="PTHR31326:SF1">
    <property type="entry name" value="PROTEIN CLT2, CHLOROPLASTIC"/>
    <property type="match status" value="1"/>
</dbReference>
<reference evidence="8 9" key="1">
    <citation type="journal article" date="2014" name="Nat. Commun.">
        <title>Klebsormidium flaccidum genome reveals primary factors for plant terrestrial adaptation.</title>
        <authorList>
            <person name="Hori K."/>
            <person name="Maruyama F."/>
            <person name="Fujisawa T."/>
            <person name="Togashi T."/>
            <person name="Yamamoto N."/>
            <person name="Seo M."/>
            <person name="Sato S."/>
            <person name="Yamada T."/>
            <person name="Mori H."/>
            <person name="Tajima N."/>
            <person name="Moriyama T."/>
            <person name="Ikeuchi M."/>
            <person name="Watanabe M."/>
            <person name="Wada H."/>
            <person name="Kobayashi K."/>
            <person name="Saito M."/>
            <person name="Masuda T."/>
            <person name="Sasaki-Sekimoto Y."/>
            <person name="Mashiguchi K."/>
            <person name="Awai K."/>
            <person name="Shimojima M."/>
            <person name="Masuda S."/>
            <person name="Iwai M."/>
            <person name="Nobusawa T."/>
            <person name="Narise T."/>
            <person name="Kondo S."/>
            <person name="Saito H."/>
            <person name="Sato R."/>
            <person name="Murakawa M."/>
            <person name="Ihara Y."/>
            <person name="Oshima-Yamada Y."/>
            <person name="Ohtaka K."/>
            <person name="Satoh M."/>
            <person name="Sonobe K."/>
            <person name="Ishii M."/>
            <person name="Ohtani R."/>
            <person name="Kanamori-Sato M."/>
            <person name="Honoki R."/>
            <person name="Miyazaki D."/>
            <person name="Mochizuki H."/>
            <person name="Umetsu J."/>
            <person name="Higashi K."/>
            <person name="Shibata D."/>
            <person name="Kamiya Y."/>
            <person name="Sato N."/>
            <person name="Nakamura Y."/>
            <person name="Tabata S."/>
            <person name="Ida S."/>
            <person name="Kurokawa K."/>
            <person name="Ohta H."/>
        </authorList>
    </citation>
    <scope>NUCLEOTIDE SEQUENCE [LARGE SCALE GENOMIC DNA]</scope>
    <source>
        <strain evidence="8 9">NIES-2285</strain>
    </source>
</reference>
<feature type="transmembrane region" description="Helical" evidence="7">
    <location>
        <begin position="182"/>
        <end position="200"/>
    </location>
</feature>
<keyword evidence="9" id="KW-1185">Reference proteome</keyword>
<evidence type="ECO:0000256" key="7">
    <source>
        <dbReference type="SAM" id="Phobius"/>
    </source>
</evidence>
<evidence type="ECO:0000256" key="3">
    <source>
        <dbReference type="ARBA" id="ARBA00022448"/>
    </source>
</evidence>
<protein>
    <submittedName>
        <fullName evidence="8">CRT (Chloroquine-resistance transporter)-like transporter</fullName>
    </submittedName>
</protein>
<evidence type="ECO:0000313" key="9">
    <source>
        <dbReference type="Proteomes" id="UP000054558"/>
    </source>
</evidence>
<dbReference type="Pfam" id="PF08627">
    <property type="entry name" value="CRT-like"/>
    <property type="match status" value="1"/>
</dbReference>
<feature type="transmembrane region" description="Helical" evidence="7">
    <location>
        <begin position="212"/>
        <end position="230"/>
    </location>
</feature>
<evidence type="ECO:0000256" key="4">
    <source>
        <dbReference type="ARBA" id="ARBA00022692"/>
    </source>
</evidence>
<dbReference type="SUPFAM" id="SSF103481">
    <property type="entry name" value="Multidrug resistance efflux transporter EmrE"/>
    <property type="match status" value="1"/>
</dbReference>
<dbReference type="OMA" id="FAYIIPM"/>
<evidence type="ECO:0000256" key="1">
    <source>
        <dbReference type="ARBA" id="ARBA00004141"/>
    </source>
</evidence>
<dbReference type="GO" id="GO:0016020">
    <property type="term" value="C:membrane"/>
    <property type="evidence" value="ECO:0007669"/>
    <property type="project" value="UniProtKB-SubCell"/>
</dbReference>
<keyword evidence="3" id="KW-0813">Transport</keyword>
<dbReference type="InterPro" id="IPR013936">
    <property type="entry name" value="CRT-like"/>
</dbReference>
<keyword evidence="5 7" id="KW-1133">Transmembrane helix</keyword>
<evidence type="ECO:0000256" key="2">
    <source>
        <dbReference type="ARBA" id="ARBA00006690"/>
    </source>
</evidence>
<dbReference type="InterPro" id="IPR037185">
    <property type="entry name" value="EmrE-like"/>
</dbReference>
<evidence type="ECO:0000256" key="6">
    <source>
        <dbReference type="ARBA" id="ARBA00023136"/>
    </source>
</evidence>
<accession>A0A1Y1I3N1</accession>
<evidence type="ECO:0000313" key="8">
    <source>
        <dbReference type="EMBL" id="GAQ82708.1"/>
    </source>
</evidence>
<name>A0A1Y1I3N1_KLENI</name>
<dbReference type="OrthoDB" id="416555at2759"/>
<feature type="transmembrane region" description="Helical" evidence="7">
    <location>
        <begin position="339"/>
        <end position="357"/>
    </location>
</feature>
<dbReference type="GO" id="GO:0022857">
    <property type="term" value="F:transmembrane transporter activity"/>
    <property type="evidence" value="ECO:0000318"/>
    <property type="project" value="GO_Central"/>
</dbReference>
<feature type="transmembrane region" description="Helical" evidence="7">
    <location>
        <begin position="307"/>
        <end position="327"/>
    </location>
</feature>
<dbReference type="EMBL" id="DF237070">
    <property type="protein sequence ID" value="GAQ82708.1"/>
    <property type="molecule type" value="Genomic_DNA"/>
</dbReference>
<feature type="transmembrane region" description="Helical" evidence="7">
    <location>
        <begin position="363"/>
        <end position="383"/>
    </location>
</feature>
<proteinExistence type="inferred from homology"/>
<feature type="transmembrane region" description="Helical" evidence="7">
    <location>
        <begin position="152"/>
        <end position="175"/>
    </location>
</feature>
<feature type="transmembrane region" description="Helical" evidence="7">
    <location>
        <begin position="89"/>
        <end position="108"/>
    </location>
</feature>
<comment type="similarity">
    <text evidence="2">Belongs to the CRT-like transporter family.</text>
</comment>
<dbReference type="PANTHER" id="PTHR31326">
    <property type="entry name" value="PROTEIN CLT2, CHLOROPLASTIC"/>
    <property type="match status" value="1"/>
</dbReference>
<dbReference type="AlphaFoldDB" id="A0A1Y1I3N1"/>
<gene>
    <name evidence="8" type="ORF">KFL_001210020</name>
</gene>
<evidence type="ECO:0000256" key="5">
    <source>
        <dbReference type="ARBA" id="ARBA00022989"/>
    </source>
</evidence>
<organism evidence="8 9">
    <name type="scientific">Klebsormidium nitens</name>
    <name type="common">Green alga</name>
    <name type="synonym">Ulothrix nitens</name>
    <dbReference type="NCBI Taxonomy" id="105231"/>
    <lineage>
        <taxon>Eukaryota</taxon>
        <taxon>Viridiplantae</taxon>
        <taxon>Streptophyta</taxon>
        <taxon>Klebsormidiophyceae</taxon>
        <taxon>Klebsormidiales</taxon>
        <taxon>Klebsormidiaceae</taxon>
        <taxon>Klebsormidium</taxon>
    </lineage>
</organism>
<dbReference type="Proteomes" id="UP000054558">
    <property type="component" value="Unassembled WGS sequence"/>
</dbReference>
<keyword evidence="6 7" id="KW-0472">Membrane</keyword>
<feature type="transmembrane region" description="Helical" evidence="7">
    <location>
        <begin position="250"/>
        <end position="271"/>
    </location>
</feature>
<sequence>MNGLIASSSFADITELTSAGLCDVGTSAPLLGRRRGRTFASASEGGRAEEDASGKTAKIVVAAAMTTALAVANRVLYKVALVPLNEYPFFLAQLTTFGYVLVYFSVLAARKRMGIVTDEMLAIPKKRFVAMGALEAVSLAMGMVAATKLPGAIIPILSQTFIIWQLSLSSLILGTRYQPGQLFGALLVLAGVVIVVASGNDAGSAFQEAGKLYPALYTLSTVFPAASTILKEGVFKEAKEKLKGSDLDLFVVNSFGSGFQAIFVLLLLPFLSGIKGIPFSQLPSYLKAGTACFFNTGDAVGCDGAPWLPFLYVASNLAFNVSALNLLKMSSAIVSSLTMTLAVPLTIFAFTFPIPYLGSPAPLPPGFAIGSAVLILGLLAYNVSKRK</sequence>
<feature type="transmembrane region" description="Helical" evidence="7">
    <location>
        <begin position="128"/>
        <end position="146"/>
    </location>
</feature>